<evidence type="ECO:0000313" key="9">
    <source>
        <dbReference type="Proteomes" id="UP000319516"/>
    </source>
</evidence>
<feature type="region of interest" description="Disordered" evidence="5">
    <location>
        <begin position="679"/>
        <end position="710"/>
    </location>
</feature>
<gene>
    <name evidence="8" type="ORF">FB467_2344</name>
</gene>
<dbReference type="InterPro" id="IPR012961">
    <property type="entry name" value="Ski2/MTR4_C"/>
</dbReference>
<dbReference type="GO" id="GO:0005524">
    <property type="term" value="F:ATP binding"/>
    <property type="evidence" value="ECO:0007669"/>
    <property type="project" value="UniProtKB-KW"/>
</dbReference>
<dbReference type="InterPro" id="IPR058621">
    <property type="entry name" value="SH3_HelY"/>
</dbReference>
<dbReference type="RefSeq" id="WP_141785238.1">
    <property type="nucleotide sequence ID" value="NZ_BAAAIK010000010.1"/>
</dbReference>
<feature type="compositionally biased region" description="Basic and acidic residues" evidence="5">
    <location>
        <begin position="241"/>
        <end position="270"/>
    </location>
</feature>
<feature type="compositionally biased region" description="Basic and acidic residues" evidence="5">
    <location>
        <begin position="279"/>
        <end position="291"/>
    </location>
</feature>
<protein>
    <submittedName>
        <fullName evidence="8">ATP-dependent RNA helicase HelY</fullName>
    </submittedName>
</protein>
<evidence type="ECO:0000256" key="5">
    <source>
        <dbReference type="SAM" id="MobiDB-lite"/>
    </source>
</evidence>
<feature type="compositionally biased region" description="Basic and acidic residues" evidence="5">
    <location>
        <begin position="685"/>
        <end position="697"/>
    </location>
</feature>
<dbReference type="EMBL" id="VFOP01000001">
    <property type="protein sequence ID" value="TQL51206.1"/>
    <property type="molecule type" value="Genomic_DNA"/>
</dbReference>
<keyword evidence="4" id="KW-0067">ATP-binding</keyword>
<dbReference type="SMART" id="SM00490">
    <property type="entry name" value="HELICc"/>
    <property type="match status" value="1"/>
</dbReference>
<dbReference type="GO" id="GO:0004386">
    <property type="term" value="F:helicase activity"/>
    <property type="evidence" value="ECO:0007669"/>
    <property type="project" value="UniProtKB-KW"/>
</dbReference>
<feature type="domain" description="Helicase ATP-binding" evidence="6">
    <location>
        <begin position="41"/>
        <end position="199"/>
    </location>
</feature>
<dbReference type="GO" id="GO:0070478">
    <property type="term" value="P:nuclear-transcribed mRNA catabolic process, 3'-5' exonucleolytic nonsense-mediated decay"/>
    <property type="evidence" value="ECO:0007669"/>
    <property type="project" value="TreeGrafter"/>
</dbReference>
<dbReference type="SMART" id="SM00487">
    <property type="entry name" value="DEXDc"/>
    <property type="match status" value="1"/>
</dbReference>
<evidence type="ECO:0000313" key="8">
    <source>
        <dbReference type="EMBL" id="TQL51206.1"/>
    </source>
</evidence>
<dbReference type="InterPro" id="IPR050699">
    <property type="entry name" value="RNA-DNA_Helicase"/>
</dbReference>
<keyword evidence="1" id="KW-0547">Nucleotide-binding</keyword>
<sequence>MSTPAERYAAAQRRSRARAGPVGRFRAGLGFELDDFQVEAIQAVADGKGVLVAAPTGAGKTIVGEFAVALALETGRKAFYTTPIKALSNQKYHDLVALHGAENVGLLTGDSSVNGEAPVVVMTTEVLRNMMYAGSHTLRGLGYVVMDEVHYLADRFRGAVWEEVIIHLPESVQVVSLSATVSNAEEFGDWLREVRGNTDVIVSEVRPVPLWQHMMVGKELLDLFVTDGGGQLVADPTGPRSDTRINPELRERIHASRRSDQPWRREDHGGPRGRRGKPRGRDRGRVEEGRPARGSLPGGGASRSEVIERLDREGLLPAITFIFSRAGCTAAVQQLLGRGTRLVPEDEGRRIRRTVEERVGASVADADLGVLGYHEFVEGLSRGFAAHHAGMLPLFREIVEELFTAGRIRAVFATETLALGINMPARTVVLERLVKFNGEEHAPVTPAEYTQLTGRAGRRGIDVEGHAVVLCRRGVDPAEVAGLASTRTYPLRSSFRPTYNMAVNLVAQFGRDRAHELLQSSFAQFQADRAVVGLATEVRRNEEALSGYAESMHCDLGDFREYSRLRRELTDAEKAAGRARNASRRAEVALSLEELRPGEVVSLPAGRRRGMAVVLAAPTKPGRAPEPTVLTADGQMRRLTVSDLTEPVEPVAELAIPRHFNPRNTKSRKDLAATLRAKVPFEPPPNRRPERVRDGAARHTGSGTDREQEEAQARIGELRERLRAHPCHDCPDREDHARWAARWWRLRRETDDLSRRVGTRTNTVARTFDRICALLEELGYLSDGGTVVTETGQRLRRIYTEKDLVAAQCLAQGTWRRLDAPELAAAVSILVHEPRGEEISAPKLPTGEVTEAYHEMLAIWSQLTEREADHRLPLAGELDAGIAWMVHRWASGRGLEEVLRDSELTAGDFVRRAKQVVDLLGQITQAADGPVADTASRAAQAMLRGVVAADRLD</sequence>
<organism evidence="8 9">
    <name type="scientific">Ornithinicoccus hortensis</name>
    <dbReference type="NCBI Taxonomy" id="82346"/>
    <lineage>
        <taxon>Bacteria</taxon>
        <taxon>Bacillati</taxon>
        <taxon>Actinomycetota</taxon>
        <taxon>Actinomycetes</taxon>
        <taxon>Micrococcales</taxon>
        <taxon>Intrasporangiaceae</taxon>
        <taxon>Ornithinicoccus</taxon>
    </lineage>
</organism>
<evidence type="ECO:0000256" key="4">
    <source>
        <dbReference type="ARBA" id="ARBA00022840"/>
    </source>
</evidence>
<dbReference type="Gene3D" id="1.10.3380.30">
    <property type="match status" value="1"/>
</dbReference>
<evidence type="ECO:0000256" key="3">
    <source>
        <dbReference type="ARBA" id="ARBA00022806"/>
    </source>
</evidence>
<dbReference type="Proteomes" id="UP000319516">
    <property type="component" value="Unassembled WGS sequence"/>
</dbReference>
<dbReference type="AlphaFoldDB" id="A0A542YSY4"/>
<keyword evidence="9" id="KW-1185">Reference proteome</keyword>
<dbReference type="InterPro" id="IPR001650">
    <property type="entry name" value="Helicase_C-like"/>
</dbReference>
<dbReference type="Gene3D" id="3.40.50.300">
    <property type="entry name" value="P-loop containing nucleotide triphosphate hydrolases"/>
    <property type="match status" value="2"/>
</dbReference>
<keyword evidence="3 8" id="KW-0347">Helicase</keyword>
<evidence type="ECO:0000256" key="2">
    <source>
        <dbReference type="ARBA" id="ARBA00022801"/>
    </source>
</evidence>
<dbReference type="InterPro" id="IPR014001">
    <property type="entry name" value="Helicase_ATP-bd"/>
</dbReference>
<dbReference type="SUPFAM" id="SSF52540">
    <property type="entry name" value="P-loop containing nucleoside triphosphate hydrolases"/>
    <property type="match status" value="1"/>
</dbReference>
<name>A0A542YSY4_9MICO</name>
<evidence type="ECO:0000259" key="6">
    <source>
        <dbReference type="PROSITE" id="PS51192"/>
    </source>
</evidence>
<dbReference type="InterPro" id="IPR027417">
    <property type="entry name" value="P-loop_NTPase"/>
</dbReference>
<dbReference type="Pfam" id="PF00271">
    <property type="entry name" value="Helicase_C"/>
    <property type="match status" value="1"/>
</dbReference>
<dbReference type="InterPro" id="IPR011545">
    <property type="entry name" value="DEAD/DEAH_box_helicase_dom"/>
</dbReference>
<dbReference type="CDD" id="cd18795">
    <property type="entry name" value="SF2_C_Ski2"/>
    <property type="match status" value="1"/>
</dbReference>
<dbReference type="SMART" id="SM01142">
    <property type="entry name" value="DSHCT"/>
    <property type="match status" value="1"/>
</dbReference>
<dbReference type="GO" id="GO:0055087">
    <property type="term" value="C:Ski complex"/>
    <property type="evidence" value="ECO:0007669"/>
    <property type="project" value="TreeGrafter"/>
</dbReference>
<keyword evidence="2" id="KW-0378">Hydrolase</keyword>
<dbReference type="PROSITE" id="PS51194">
    <property type="entry name" value="HELICASE_CTER"/>
    <property type="match status" value="1"/>
</dbReference>
<feature type="region of interest" description="Disordered" evidence="5">
    <location>
        <begin position="231"/>
        <end position="304"/>
    </location>
</feature>
<dbReference type="Pfam" id="PF00270">
    <property type="entry name" value="DEAD"/>
    <property type="match status" value="1"/>
</dbReference>
<dbReference type="Pfam" id="PF26090">
    <property type="entry name" value="SH3_HelY"/>
    <property type="match status" value="1"/>
</dbReference>
<accession>A0A542YSY4</accession>
<evidence type="ECO:0000256" key="1">
    <source>
        <dbReference type="ARBA" id="ARBA00022741"/>
    </source>
</evidence>
<comment type="caution">
    <text evidence="8">The sequence shown here is derived from an EMBL/GenBank/DDBJ whole genome shotgun (WGS) entry which is preliminary data.</text>
</comment>
<dbReference type="GO" id="GO:0016787">
    <property type="term" value="F:hydrolase activity"/>
    <property type="evidence" value="ECO:0007669"/>
    <property type="project" value="UniProtKB-KW"/>
</dbReference>
<dbReference type="OrthoDB" id="3229913at2"/>
<dbReference type="GO" id="GO:0003676">
    <property type="term" value="F:nucleic acid binding"/>
    <property type="evidence" value="ECO:0007669"/>
    <property type="project" value="InterPro"/>
</dbReference>
<dbReference type="PROSITE" id="PS51192">
    <property type="entry name" value="HELICASE_ATP_BIND_1"/>
    <property type="match status" value="1"/>
</dbReference>
<proteinExistence type="predicted"/>
<dbReference type="PANTHER" id="PTHR12131">
    <property type="entry name" value="ATP-DEPENDENT RNA AND DNA HELICASE"/>
    <property type="match status" value="1"/>
</dbReference>
<feature type="domain" description="Helicase C-terminal" evidence="7">
    <location>
        <begin position="302"/>
        <end position="507"/>
    </location>
</feature>
<dbReference type="Pfam" id="PF08148">
    <property type="entry name" value="DSHCT"/>
    <property type="match status" value="1"/>
</dbReference>
<dbReference type="PANTHER" id="PTHR12131:SF1">
    <property type="entry name" value="ATP-DEPENDENT RNA HELICASE SUPV3L1, MITOCHONDRIAL-RELATED"/>
    <property type="match status" value="1"/>
</dbReference>
<reference evidence="8 9" key="1">
    <citation type="submission" date="2019-06" db="EMBL/GenBank/DDBJ databases">
        <title>Sequencing the genomes of 1000 actinobacteria strains.</title>
        <authorList>
            <person name="Klenk H.-P."/>
        </authorList>
    </citation>
    <scope>NUCLEOTIDE SEQUENCE [LARGE SCALE GENOMIC DNA]</scope>
    <source>
        <strain evidence="8 9">DSM 12335</strain>
    </source>
</reference>
<evidence type="ECO:0000259" key="7">
    <source>
        <dbReference type="PROSITE" id="PS51194"/>
    </source>
</evidence>